<proteinExistence type="predicted"/>
<dbReference type="GO" id="GO:0006364">
    <property type="term" value="P:rRNA processing"/>
    <property type="evidence" value="ECO:0007669"/>
    <property type="project" value="InterPro"/>
</dbReference>
<dbReference type="PANTHER" id="PTHR12202:SF0">
    <property type="entry name" value="ESF1 HOMOLOG"/>
    <property type="match status" value="1"/>
</dbReference>
<protein>
    <recommendedName>
        <fullName evidence="4">NUC153 domain-containing protein</fullName>
    </recommendedName>
</protein>
<feature type="compositionally biased region" description="Basic and acidic residues" evidence="1">
    <location>
        <begin position="66"/>
        <end position="79"/>
    </location>
</feature>
<evidence type="ECO:0000313" key="2">
    <source>
        <dbReference type="EMBL" id="TQD80981.1"/>
    </source>
</evidence>
<comment type="caution">
    <text evidence="2">The sequence shown here is derived from an EMBL/GenBank/DDBJ whole genome shotgun (WGS) entry which is preliminary data.</text>
</comment>
<dbReference type="Proteomes" id="UP000315295">
    <property type="component" value="Unassembled WGS sequence"/>
</dbReference>
<sequence>MGKNKKKLKESKGDDENIIADPRFSSVHWDPRFQNVPKHKAKVEIDSRFNRMFTDKRFSYRRRRWTSEASRRSSMRETRCGSTTGWRTTTTEIRSSPKRKTKIRQN</sequence>
<gene>
    <name evidence="2" type="ORF">C1H46_033461</name>
</gene>
<keyword evidence="3" id="KW-1185">Reference proteome</keyword>
<accession>A0A540L3C2</accession>
<feature type="compositionally biased region" description="Low complexity" evidence="1">
    <location>
        <begin position="80"/>
        <end position="91"/>
    </location>
</feature>
<evidence type="ECO:0000256" key="1">
    <source>
        <dbReference type="SAM" id="MobiDB-lite"/>
    </source>
</evidence>
<dbReference type="STRING" id="106549.A0A540L3C2"/>
<dbReference type="AlphaFoldDB" id="A0A540L3C2"/>
<dbReference type="GO" id="GO:0003723">
    <property type="term" value="F:RNA binding"/>
    <property type="evidence" value="ECO:0007669"/>
    <property type="project" value="TreeGrafter"/>
</dbReference>
<dbReference type="EMBL" id="VIEB01000786">
    <property type="protein sequence ID" value="TQD80981.1"/>
    <property type="molecule type" value="Genomic_DNA"/>
</dbReference>
<name>A0A540L3C2_MALBA</name>
<evidence type="ECO:0000313" key="3">
    <source>
        <dbReference type="Proteomes" id="UP000315295"/>
    </source>
</evidence>
<reference evidence="2 3" key="1">
    <citation type="journal article" date="2019" name="G3 (Bethesda)">
        <title>Sequencing of a Wild Apple (Malus baccata) Genome Unravels the Differences Between Cultivated and Wild Apple Species Regarding Disease Resistance and Cold Tolerance.</title>
        <authorList>
            <person name="Chen X."/>
        </authorList>
    </citation>
    <scope>NUCLEOTIDE SEQUENCE [LARGE SCALE GENOMIC DNA]</scope>
    <source>
        <strain evidence="3">cv. Shandingzi</strain>
        <tissue evidence="2">Leaves</tissue>
    </source>
</reference>
<feature type="compositionally biased region" description="Basic residues" evidence="1">
    <location>
        <begin position="96"/>
        <end position="106"/>
    </location>
</feature>
<feature type="region of interest" description="Disordered" evidence="1">
    <location>
        <begin position="66"/>
        <end position="106"/>
    </location>
</feature>
<organism evidence="2 3">
    <name type="scientific">Malus baccata</name>
    <name type="common">Siberian crab apple</name>
    <name type="synonym">Pyrus baccata</name>
    <dbReference type="NCBI Taxonomy" id="106549"/>
    <lineage>
        <taxon>Eukaryota</taxon>
        <taxon>Viridiplantae</taxon>
        <taxon>Streptophyta</taxon>
        <taxon>Embryophyta</taxon>
        <taxon>Tracheophyta</taxon>
        <taxon>Spermatophyta</taxon>
        <taxon>Magnoliopsida</taxon>
        <taxon>eudicotyledons</taxon>
        <taxon>Gunneridae</taxon>
        <taxon>Pentapetalae</taxon>
        <taxon>rosids</taxon>
        <taxon>fabids</taxon>
        <taxon>Rosales</taxon>
        <taxon>Rosaceae</taxon>
        <taxon>Amygdaloideae</taxon>
        <taxon>Maleae</taxon>
        <taxon>Malus</taxon>
    </lineage>
</organism>
<dbReference type="PANTHER" id="PTHR12202">
    <property type="entry name" value="ESF1 HOMOLOG"/>
    <property type="match status" value="1"/>
</dbReference>
<dbReference type="InterPro" id="IPR039754">
    <property type="entry name" value="Esf1"/>
</dbReference>
<evidence type="ECO:0008006" key="4">
    <source>
        <dbReference type="Google" id="ProtNLM"/>
    </source>
</evidence>